<evidence type="ECO:0000313" key="1">
    <source>
        <dbReference type="EMBL" id="KAF9512305.1"/>
    </source>
</evidence>
<dbReference type="EMBL" id="MU128988">
    <property type="protein sequence ID" value="KAF9512305.1"/>
    <property type="molecule type" value="Genomic_DNA"/>
</dbReference>
<dbReference type="AlphaFoldDB" id="A0A9P6DW26"/>
<evidence type="ECO:0000313" key="2">
    <source>
        <dbReference type="Proteomes" id="UP000886523"/>
    </source>
</evidence>
<dbReference type="OrthoDB" id="3182339at2759"/>
<comment type="caution">
    <text evidence="1">The sequence shown here is derived from an EMBL/GenBank/DDBJ whole genome shotgun (WGS) entry which is preliminary data.</text>
</comment>
<organism evidence="1 2">
    <name type="scientific">Hydnum rufescens UP504</name>
    <dbReference type="NCBI Taxonomy" id="1448309"/>
    <lineage>
        <taxon>Eukaryota</taxon>
        <taxon>Fungi</taxon>
        <taxon>Dikarya</taxon>
        <taxon>Basidiomycota</taxon>
        <taxon>Agaricomycotina</taxon>
        <taxon>Agaricomycetes</taxon>
        <taxon>Cantharellales</taxon>
        <taxon>Hydnaceae</taxon>
        <taxon>Hydnum</taxon>
    </lineage>
</organism>
<gene>
    <name evidence="1" type="ORF">BS47DRAFT_1465637</name>
</gene>
<proteinExistence type="predicted"/>
<reference evidence="1" key="1">
    <citation type="journal article" date="2020" name="Nat. Commun.">
        <title>Large-scale genome sequencing of mycorrhizal fungi provides insights into the early evolution of symbiotic traits.</title>
        <authorList>
            <person name="Miyauchi S."/>
            <person name="Kiss E."/>
            <person name="Kuo A."/>
            <person name="Drula E."/>
            <person name="Kohler A."/>
            <person name="Sanchez-Garcia M."/>
            <person name="Morin E."/>
            <person name="Andreopoulos B."/>
            <person name="Barry K.W."/>
            <person name="Bonito G."/>
            <person name="Buee M."/>
            <person name="Carver A."/>
            <person name="Chen C."/>
            <person name="Cichocki N."/>
            <person name="Clum A."/>
            <person name="Culley D."/>
            <person name="Crous P.W."/>
            <person name="Fauchery L."/>
            <person name="Girlanda M."/>
            <person name="Hayes R.D."/>
            <person name="Keri Z."/>
            <person name="LaButti K."/>
            <person name="Lipzen A."/>
            <person name="Lombard V."/>
            <person name="Magnuson J."/>
            <person name="Maillard F."/>
            <person name="Murat C."/>
            <person name="Nolan M."/>
            <person name="Ohm R.A."/>
            <person name="Pangilinan J."/>
            <person name="Pereira M.F."/>
            <person name="Perotto S."/>
            <person name="Peter M."/>
            <person name="Pfister S."/>
            <person name="Riley R."/>
            <person name="Sitrit Y."/>
            <person name="Stielow J.B."/>
            <person name="Szollosi G."/>
            <person name="Zifcakova L."/>
            <person name="Stursova M."/>
            <person name="Spatafora J.W."/>
            <person name="Tedersoo L."/>
            <person name="Vaario L.M."/>
            <person name="Yamada A."/>
            <person name="Yan M."/>
            <person name="Wang P."/>
            <person name="Xu J."/>
            <person name="Bruns T."/>
            <person name="Baldrian P."/>
            <person name="Vilgalys R."/>
            <person name="Dunand C."/>
            <person name="Henrissat B."/>
            <person name="Grigoriev I.V."/>
            <person name="Hibbett D."/>
            <person name="Nagy L.G."/>
            <person name="Martin F.M."/>
        </authorList>
    </citation>
    <scope>NUCLEOTIDE SEQUENCE</scope>
    <source>
        <strain evidence="1">UP504</strain>
    </source>
</reference>
<name>A0A9P6DW26_9AGAM</name>
<accession>A0A9P6DW26</accession>
<sequence length="274" mass="30480">MVVDEDQSSGTMFGLHSQLVLRSDTQLARSRRVIIPQGEVNFSSSGNHVSVTINTAHLTRVLYHDYEIDTNLGRLVGNGTMMSHYFRAYLHAVTGHCLPDPLTSITGTEEALNILRSASCLSFQRLDTAEVEVLREISALTPVRTWYPPHCRVMQEVKWSELAPSAQHDGFRTVVQSIIDHAERLQMFYHSRDNVAIECPSDAGLLARAARRSAFLYSPEFAGGANSHSQDNVDVVYVSRDVATNQGMKNEAVIRSFSNLAIEICLMQDDIVEA</sequence>
<protein>
    <submittedName>
        <fullName evidence="1">Uncharacterized protein</fullName>
    </submittedName>
</protein>
<dbReference type="Proteomes" id="UP000886523">
    <property type="component" value="Unassembled WGS sequence"/>
</dbReference>
<keyword evidence="2" id="KW-1185">Reference proteome</keyword>